<evidence type="ECO:0000313" key="7">
    <source>
        <dbReference type="EMBL" id="JAP97856.1"/>
    </source>
</evidence>
<keyword evidence="6" id="KW-0436">Ligase</keyword>
<dbReference type="InterPro" id="IPR004516">
    <property type="entry name" value="HisRS/HisZ"/>
</dbReference>
<dbReference type="GO" id="GO:0005737">
    <property type="term" value="C:cytoplasm"/>
    <property type="evidence" value="ECO:0007669"/>
    <property type="project" value="InterPro"/>
</dbReference>
<evidence type="ECO:0000313" key="6">
    <source>
        <dbReference type="EMBL" id="JAG28508.1"/>
    </source>
</evidence>
<proteinExistence type="inferred from homology"/>
<dbReference type="PANTHER" id="PTHR43707">
    <property type="entry name" value="HISTIDYL-TRNA SYNTHETASE"/>
    <property type="match status" value="1"/>
</dbReference>
<dbReference type="InterPro" id="IPR036621">
    <property type="entry name" value="Anticodon-bd_dom_sf"/>
</dbReference>
<sequence length="111" mass="12465">MELLKDKQLLPCPLHLVDDVVIPFDESMRAAALVVLRRLRDSGRAADIILDKKKLQQAFSYADRIGAKRALLLAPDEWSRGEVRVKMLREGAGKESNDRGQAVLLSELFAH</sequence>
<evidence type="ECO:0000256" key="2">
    <source>
        <dbReference type="ARBA" id="ARBA00012815"/>
    </source>
</evidence>
<dbReference type="InterPro" id="IPR004154">
    <property type="entry name" value="Anticodon-bd"/>
</dbReference>
<reference evidence="6" key="1">
    <citation type="journal article" date="2014" name="PLoS ONE">
        <title>Transcriptome-Based Identification of ABC Transporters in the Western Tarnished Plant Bug Lygus hesperus.</title>
        <authorList>
            <person name="Hull J.J."/>
            <person name="Chaney K."/>
            <person name="Geib S.M."/>
            <person name="Fabrick J.A."/>
            <person name="Brent C.S."/>
            <person name="Walsh D."/>
            <person name="Lavine L.C."/>
        </authorList>
    </citation>
    <scope>NUCLEOTIDE SEQUENCE</scope>
</reference>
<name>A0A0A9YBN7_LYGHE</name>
<dbReference type="Gene3D" id="3.40.50.800">
    <property type="entry name" value="Anticodon-binding domain"/>
    <property type="match status" value="1"/>
</dbReference>
<dbReference type="AlphaFoldDB" id="A0A0A9YBN7"/>
<reference evidence="6" key="2">
    <citation type="submission" date="2014-07" db="EMBL/GenBank/DDBJ databases">
        <authorList>
            <person name="Hull J."/>
        </authorList>
    </citation>
    <scope>NUCLEOTIDE SEQUENCE</scope>
</reference>
<comment type="catalytic activity">
    <reaction evidence="4">
        <text>tRNA(His) + L-histidine + ATP = L-histidyl-tRNA(His) + AMP + diphosphate + H(+)</text>
        <dbReference type="Rhea" id="RHEA:17313"/>
        <dbReference type="Rhea" id="RHEA-COMP:9665"/>
        <dbReference type="Rhea" id="RHEA-COMP:9689"/>
        <dbReference type="ChEBI" id="CHEBI:15378"/>
        <dbReference type="ChEBI" id="CHEBI:30616"/>
        <dbReference type="ChEBI" id="CHEBI:33019"/>
        <dbReference type="ChEBI" id="CHEBI:57595"/>
        <dbReference type="ChEBI" id="CHEBI:78442"/>
        <dbReference type="ChEBI" id="CHEBI:78527"/>
        <dbReference type="ChEBI" id="CHEBI:456215"/>
        <dbReference type="EC" id="6.1.1.21"/>
    </reaction>
</comment>
<gene>
    <name evidence="6" type="primary">hisS_32</name>
    <name evidence="7" type="synonym">hisS</name>
    <name evidence="6" type="ORF">CM83_4601</name>
    <name evidence="7" type="ORF">g.96</name>
</gene>
<comment type="similarity">
    <text evidence="1">Belongs to the class-II aminoacyl-tRNA synthetase family.</text>
</comment>
<evidence type="ECO:0000256" key="4">
    <source>
        <dbReference type="ARBA" id="ARBA00047639"/>
    </source>
</evidence>
<dbReference type="EMBL" id="GBHO01015096">
    <property type="protein sequence ID" value="JAG28508.1"/>
    <property type="molecule type" value="Transcribed_RNA"/>
</dbReference>
<dbReference type="GO" id="GO:0004821">
    <property type="term" value="F:histidine-tRNA ligase activity"/>
    <property type="evidence" value="ECO:0007669"/>
    <property type="project" value="UniProtKB-EC"/>
</dbReference>
<reference evidence="7" key="3">
    <citation type="journal article" date="2016" name="Gigascience">
        <title>De novo construction of an expanded transcriptome assembly for the western tarnished plant bug, Lygus hesperus.</title>
        <authorList>
            <person name="Tassone E.E."/>
            <person name="Geib S.M."/>
            <person name="Hall B."/>
            <person name="Fabrick J.A."/>
            <person name="Brent C.S."/>
            <person name="Hull J.J."/>
        </authorList>
    </citation>
    <scope>NUCLEOTIDE SEQUENCE</scope>
</reference>
<evidence type="ECO:0000256" key="3">
    <source>
        <dbReference type="ARBA" id="ARBA00030619"/>
    </source>
</evidence>
<protein>
    <recommendedName>
        <fullName evidence="2">histidine--tRNA ligase</fullName>
        <ecNumber evidence="2">6.1.1.21</ecNumber>
    </recommendedName>
    <alternativeName>
        <fullName evidence="3">Histidyl-tRNA synthetase</fullName>
    </alternativeName>
</protein>
<evidence type="ECO:0000259" key="5">
    <source>
        <dbReference type="Pfam" id="PF03129"/>
    </source>
</evidence>
<dbReference type="GO" id="GO:0006427">
    <property type="term" value="P:histidyl-tRNA aminoacylation"/>
    <property type="evidence" value="ECO:0007669"/>
    <property type="project" value="TreeGrafter"/>
</dbReference>
<dbReference type="EC" id="6.1.1.21" evidence="2"/>
<organism evidence="6">
    <name type="scientific">Lygus hesperus</name>
    <name type="common">Western plant bug</name>
    <dbReference type="NCBI Taxonomy" id="30085"/>
    <lineage>
        <taxon>Eukaryota</taxon>
        <taxon>Metazoa</taxon>
        <taxon>Ecdysozoa</taxon>
        <taxon>Arthropoda</taxon>
        <taxon>Hexapoda</taxon>
        <taxon>Insecta</taxon>
        <taxon>Pterygota</taxon>
        <taxon>Neoptera</taxon>
        <taxon>Paraneoptera</taxon>
        <taxon>Hemiptera</taxon>
        <taxon>Heteroptera</taxon>
        <taxon>Panheteroptera</taxon>
        <taxon>Cimicomorpha</taxon>
        <taxon>Miridae</taxon>
        <taxon>Mirini</taxon>
        <taxon>Lygus</taxon>
    </lineage>
</organism>
<dbReference type="PANTHER" id="PTHR43707:SF1">
    <property type="entry name" value="HISTIDINE--TRNA LIGASE, MITOCHONDRIAL-RELATED"/>
    <property type="match status" value="1"/>
</dbReference>
<accession>A0A0A9YBN7</accession>
<dbReference type="EMBL" id="GDHC01020772">
    <property type="protein sequence ID" value="JAP97856.1"/>
    <property type="molecule type" value="Transcribed_RNA"/>
</dbReference>
<dbReference type="Pfam" id="PF03129">
    <property type="entry name" value="HGTP_anticodon"/>
    <property type="match status" value="1"/>
</dbReference>
<evidence type="ECO:0000256" key="1">
    <source>
        <dbReference type="ARBA" id="ARBA00008226"/>
    </source>
</evidence>
<dbReference type="SUPFAM" id="SSF52954">
    <property type="entry name" value="Class II aaRS ABD-related"/>
    <property type="match status" value="1"/>
</dbReference>
<feature type="domain" description="Anticodon-binding" evidence="5">
    <location>
        <begin position="20"/>
        <end position="91"/>
    </location>
</feature>